<dbReference type="KEGG" id="hme:HFX_2134"/>
<gene>
    <name evidence="2" type="ordered locus">HFX_2134</name>
</gene>
<dbReference type="EMBL" id="CP001868">
    <property type="protein sequence ID" value="AFK19824.1"/>
    <property type="molecule type" value="Genomic_DNA"/>
</dbReference>
<sequence>MNVVPPIKLNETGDSPDTNHDQCVESVAMDRDGQPPKSHNSTGRWPRILWRTPHELNNLMY</sequence>
<accession>I3R6G4</accession>
<protein>
    <submittedName>
        <fullName evidence="2">Uncharacterized protein</fullName>
    </submittedName>
</protein>
<reference evidence="2 3" key="1">
    <citation type="journal article" date="2012" name="J. Bacteriol.">
        <title>Complete genome sequence of the metabolically versatile halophilic archaeon Haloferax mediterranei, a poly(3-hydroxybutyrate-co-3-hydroxyvalerate) producer.</title>
        <authorList>
            <person name="Han J."/>
            <person name="Zhang F."/>
            <person name="Hou J."/>
            <person name="Liu X."/>
            <person name="Li M."/>
            <person name="Liu H."/>
            <person name="Cai L."/>
            <person name="Zhang B."/>
            <person name="Chen Y."/>
            <person name="Zhou J."/>
            <person name="Hu S."/>
            <person name="Xiang H."/>
        </authorList>
    </citation>
    <scope>NUCLEOTIDE SEQUENCE [LARGE SCALE GENOMIC DNA]</scope>
    <source>
        <strain evidence="3">ATCC 33500 / DSM 1411 / JCM 8866 / NBRC 14739 / NCIMB 2177 / R-4</strain>
    </source>
</reference>
<dbReference type="AlphaFoldDB" id="I3R6G4"/>
<dbReference type="Proteomes" id="UP000006469">
    <property type="component" value="Chromosome"/>
</dbReference>
<evidence type="ECO:0000256" key="1">
    <source>
        <dbReference type="SAM" id="MobiDB-lite"/>
    </source>
</evidence>
<organism evidence="2 3">
    <name type="scientific">Haloferax mediterranei (strain ATCC 33500 / DSM 1411 / JCM 8866 / NBRC 14739 / NCIMB 2177 / R-4)</name>
    <name type="common">Halobacterium mediterranei</name>
    <dbReference type="NCBI Taxonomy" id="523841"/>
    <lineage>
        <taxon>Archaea</taxon>
        <taxon>Methanobacteriati</taxon>
        <taxon>Methanobacteriota</taxon>
        <taxon>Stenosarchaea group</taxon>
        <taxon>Halobacteria</taxon>
        <taxon>Halobacteriales</taxon>
        <taxon>Haloferacaceae</taxon>
        <taxon>Haloferax</taxon>
    </lineage>
</organism>
<name>I3R6G4_HALMT</name>
<feature type="region of interest" description="Disordered" evidence="1">
    <location>
        <begin position="1"/>
        <end position="21"/>
    </location>
</feature>
<proteinExistence type="predicted"/>
<evidence type="ECO:0000313" key="3">
    <source>
        <dbReference type="Proteomes" id="UP000006469"/>
    </source>
</evidence>
<dbReference type="HOGENOM" id="CLU_2911397_0_0_2"/>
<evidence type="ECO:0000313" key="2">
    <source>
        <dbReference type="EMBL" id="AFK19824.1"/>
    </source>
</evidence>